<dbReference type="Proteomes" id="UP000186535">
    <property type="component" value="Unassembled WGS sequence"/>
</dbReference>
<name>A0A1Q4L4S9_BACCE</name>
<dbReference type="AlphaFoldDB" id="A0A1Q4L4S9"/>
<dbReference type="EMBL" id="MPON01000022">
    <property type="protein sequence ID" value="OKA32334.1"/>
    <property type="molecule type" value="Genomic_DNA"/>
</dbReference>
<comment type="caution">
    <text evidence="1">The sequence shown here is derived from an EMBL/GenBank/DDBJ whole genome shotgun (WGS) entry which is preliminary data.</text>
</comment>
<sequence>MVTSKKYDVNMLGLLNEMQAVLPSMIVSKTNTLMGSYHTSINLRYIFIQNAVFPRSFLLSFIDVIKVGTSNKP</sequence>
<evidence type="ECO:0000313" key="1">
    <source>
        <dbReference type="EMBL" id="OKA32334.1"/>
    </source>
</evidence>
<gene>
    <name evidence="1" type="ORF">BJR07_27995</name>
</gene>
<protein>
    <submittedName>
        <fullName evidence="1">Uncharacterized protein</fullName>
    </submittedName>
</protein>
<organism evidence="1 2">
    <name type="scientific">Bacillus cereus</name>
    <dbReference type="NCBI Taxonomy" id="1396"/>
    <lineage>
        <taxon>Bacteria</taxon>
        <taxon>Bacillati</taxon>
        <taxon>Bacillota</taxon>
        <taxon>Bacilli</taxon>
        <taxon>Bacillales</taxon>
        <taxon>Bacillaceae</taxon>
        <taxon>Bacillus</taxon>
        <taxon>Bacillus cereus group</taxon>
    </lineage>
</organism>
<evidence type="ECO:0000313" key="2">
    <source>
        <dbReference type="Proteomes" id="UP000186535"/>
    </source>
</evidence>
<proteinExistence type="predicted"/>
<reference evidence="1 2" key="1">
    <citation type="submission" date="2016-11" db="EMBL/GenBank/DDBJ databases">
        <title>Identification of Bacillus cereus isolated from egg-white.</title>
        <authorList>
            <person name="Soni A."/>
            <person name="Oey I."/>
            <person name="Silcock P."/>
            <person name="Bremer P."/>
        </authorList>
    </citation>
    <scope>NUCLEOTIDE SEQUENCE [LARGE SCALE GENOMIC DNA]</scope>
    <source>
        <strain evidence="1 2">NZAS03</strain>
    </source>
</reference>
<accession>A0A1Q4L4S9</accession>